<evidence type="ECO:0000313" key="2">
    <source>
        <dbReference type="WBParaSite" id="PSAMB.scaffold19913size773.g37973.t1"/>
    </source>
</evidence>
<evidence type="ECO:0000313" key="1">
    <source>
        <dbReference type="Proteomes" id="UP000887566"/>
    </source>
</evidence>
<reference evidence="2" key="1">
    <citation type="submission" date="2022-11" db="UniProtKB">
        <authorList>
            <consortium name="WormBaseParasite"/>
        </authorList>
    </citation>
    <scope>IDENTIFICATION</scope>
</reference>
<dbReference type="Proteomes" id="UP000887566">
    <property type="component" value="Unplaced"/>
</dbReference>
<name>A0A914VHV1_9BILA</name>
<proteinExistence type="predicted"/>
<dbReference type="AlphaFoldDB" id="A0A914VHV1"/>
<dbReference type="WBParaSite" id="PSAMB.scaffold19913size773.g37973.t1">
    <property type="protein sequence ID" value="PSAMB.scaffold19913size773.g37973.t1"/>
    <property type="gene ID" value="PSAMB.scaffold19913size773.g37973"/>
</dbReference>
<organism evidence="1 2">
    <name type="scientific">Plectus sambesii</name>
    <dbReference type="NCBI Taxonomy" id="2011161"/>
    <lineage>
        <taxon>Eukaryota</taxon>
        <taxon>Metazoa</taxon>
        <taxon>Ecdysozoa</taxon>
        <taxon>Nematoda</taxon>
        <taxon>Chromadorea</taxon>
        <taxon>Plectida</taxon>
        <taxon>Plectina</taxon>
        <taxon>Plectoidea</taxon>
        <taxon>Plectidae</taxon>
        <taxon>Plectus</taxon>
    </lineage>
</organism>
<sequence length="38" mass="4450">MSTPVEELCKGFPVEFAHYLKYCKGLGFEEKPDYSHLR</sequence>
<keyword evidence="1" id="KW-1185">Reference proteome</keyword>
<accession>A0A914VHV1</accession>
<dbReference type="Gene3D" id="1.10.510.10">
    <property type="entry name" value="Transferase(Phosphotransferase) domain 1"/>
    <property type="match status" value="1"/>
</dbReference>
<protein>
    <submittedName>
        <fullName evidence="2">Uncharacterized protein</fullName>
    </submittedName>
</protein>